<protein>
    <submittedName>
        <fullName evidence="1">XRE family transcriptional regulator</fullName>
    </submittedName>
</protein>
<accession>A0ABZ2N2H1</accession>
<proteinExistence type="predicted"/>
<reference evidence="1 2" key="1">
    <citation type="submission" date="2024-02" db="EMBL/GenBank/DDBJ databases">
        <title>Seven novel Bacillus-like species.</title>
        <authorList>
            <person name="Liu G."/>
        </authorList>
    </citation>
    <scope>NUCLEOTIDE SEQUENCE [LARGE SCALE GENOMIC DNA]</scope>
    <source>
        <strain evidence="1 2">FJAT-52991</strain>
    </source>
</reference>
<evidence type="ECO:0000313" key="1">
    <source>
        <dbReference type="EMBL" id="WXB91902.1"/>
    </source>
</evidence>
<gene>
    <name evidence="1" type="ORF">WDJ61_11555</name>
</gene>
<dbReference type="Proteomes" id="UP001387364">
    <property type="component" value="Chromosome"/>
</dbReference>
<name>A0ABZ2N2H1_9BACI</name>
<evidence type="ECO:0000313" key="2">
    <source>
        <dbReference type="Proteomes" id="UP001387364"/>
    </source>
</evidence>
<keyword evidence="2" id="KW-1185">Reference proteome</keyword>
<dbReference type="RefSeq" id="WP_338749856.1">
    <property type="nucleotide sequence ID" value="NZ_CP147404.1"/>
</dbReference>
<dbReference type="EMBL" id="CP147404">
    <property type="protein sequence ID" value="WXB91902.1"/>
    <property type="molecule type" value="Genomic_DNA"/>
</dbReference>
<sequence>MLIKKSADVGRAVTNLLEEEGMTNGQMAFDLNVSTQLVSHYKHDRRPMQQDVGKQAIQIYNDNPEFVGDLLHEFSGGYTSPVFRGKAIERHRLAVEANAEREIKEALQKIEEVCLAKPPAVTTAEEKESIESMMDELVEARAFIDNLIMMLEKEYNISIMQRIKRLIPKWKSKGWLA</sequence>
<organism evidence="1 2">
    <name type="scientific">Bacillus kandeliae</name>
    <dbReference type="NCBI Taxonomy" id="3129297"/>
    <lineage>
        <taxon>Bacteria</taxon>
        <taxon>Bacillati</taxon>
        <taxon>Bacillota</taxon>
        <taxon>Bacilli</taxon>
        <taxon>Bacillales</taxon>
        <taxon>Bacillaceae</taxon>
        <taxon>Bacillus</taxon>
    </lineage>
</organism>